<sequence>MTAVILPFIRPAARALSNRPKPAITPAEQQEARNWAQGLGPQWQVDLATGGPDVALSIRTPRCDAPAPAEDEPCQPWILARNDNGFVILEDGWLERGTFATLTAALARILVLETRLAAAG</sequence>
<keyword evidence="2" id="KW-1185">Reference proteome</keyword>
<dbReference type="RefSeq" id="WP_207444857.1">
    <property type="nucleotide sequence ID" value="NZ_CP061091.1"/>
</dbReference>
<dbReference type="EMBL" id="JACTNF010000001">
    <property type="protein sequence ID" value="MBO1073247.1"/>
    <property type="molecule type" value="Genomic_DNA"/>
</dbReference>
<proteinExistence type="predicted"/>
<organism evidence="1 2">
    <name type="scientific">Roseomonas marmotae</name>
    <dbReference type="NCBI Taxonomy" id="2768161"/>
    <lineage>
        <taxon>Bacteria</taxon>
        <taxon>Pseudomonadati</taxon>
        <taxon>Pseudomonadota</taxon>
        <taxon>Alphaproteobacteria</taxon>
        <taxon>Acetobacterales</taxon>
        <taxon>Roseomonadaceae</taxon>
        <taxon>Roseomonas</taxon>
    </lineage>
</organism>
<protein>
    <submittedName>
        <fullName evidence="1">Uncharacterized protein</fullName>
    </submittedName>
</protein>
<comment type="caution">
    <text evidence="1">The sequence shown here is derived from an EMBL/GenBank/DDBJ whole genome shotgun (WGS) entry which is preliminary data.</text>
</comment>
<evidence type="ECO:0000313" key="1">
    <source>
        <dbReference type="EMBL" id="MBO1073247.1"/>
    </source>
</evidence>
<reference evidence="1 2" key="1">
    <citation type="submission" date="2020-09" db="EMBL/GenBank/DDBJ databases">
        <title>Roseomonas.</title>
        <authorList>
            <person name="Zhu W."/>
        </authorList>
    </citation>
    <scope>NUCLEOTIDE SEQUENCE [LARGE SCALE GENOMIC DNA]</scope>
    <source>
        <strain evidence="1 2">1311</strain>
    </source>
</reference>
<evidence type="ECO:0000313" key="2">
    <source>
        <dbReference type="Proteomes" id="UP001518990"/>
    </source>
</evidence>
<accession>A0ABS3K8B6</accession>
<dbReference type="Proteomes" id="UP001518990">
    <property type="component" value="Unassembled WGS sequence"/>
</dbReference>
<name>A0ABS3K8B6_9PROT</name>
<gene>
    <name evidence="1" type="ORF">IAI60_01345</name>
</gene>